<dbReference type="AlphaFoldDB" id="A0A8D8FZM4"/>
<evidence type="ECO:0000256" key="1">
    <source>
        <dbReference type="SAM" id="MobiDB-lite"/>
    </source>
</evidence>
<accession>A0A8D8FZM4</accession>
<feature type="region of interest" description="Disordered" evidence="1">
    <location>
        <begin position="169"/>
        <end position="193"/>
    </location>
</feature>
<dbReference type="EMBL" id="HBUE01117331">
    <property type="protein sequence ID" value="CAG6490977.1"/>
    <property type="molecule type" value="Transcribed_RNA"/>
</dbReference>
<proteinExistence type="predicted"/>
<organism evidence="2">
    <name type="scientific">Culex pipiens</name>
    <name type="common">House mosquito</name>
    <dbReference type="NCBI Taxonomy" id="7175"/>
    <lineage>
        <taxon>Eukaryota</taxon>
        <taxon>Metazoa</taxon>
        <taxon>Ecdysozoa</taxon>
        <taxon>Arthropoda</taxon>
        <taxon>Hexapoda</taxon>
        <taxon>Insecta</taxon>
        <taxon>Pterygota</taxon>
        <taxon>Neoptera</taxon>
        <taxon>Endopterygota</taxon>
        <taxon>Diptera</taxon>
        <taxon>Nematocera</taxon>
        <taxon>Culicoidea</taxon>
        <taxon>Culicidae</taxon>
        <taxon>Culicinae</taxon>
        <taxon>Culicini</taxon>
        <taxon>Culex</taxon>
        <taxon>Culex</taxon>
    </lineage>
</organism>
<protein>
    <submittedName>
        <fullName evidence="2">(northern house mosquito) hypothetical protein</fullName>
    </submittedName>
</protein>
<sequence length="193" mass="21278">MDGGEFRVGHLQLALVELDRRDSALRPRQGVELLLEASKLLHSLTSEVDQGVQLFLAAIHLRLLLLRWSAFWRHFHFFQVSLTLWHFHYNLFQDLGRFASPFSHARTVRVGTVRTVVSLGLKAGLPCPFHSTESPEVGLLLGVGSVLELFVPEAGLPHTHTYTHAVGGFSKPSTPEVQSGIEGPMFGPGRGPG</sequence>
<evidence type="ECO:0000313" key="2">
    <source>
        <dbReference type="EMBL" id="CAG6490977.1"/>
    </source>
</evidence>
<reference evidence="2" key="1">
    <citation type="submission" date="2021-05" db="EMBL/GenBank/DDBJ databases">
        <authorList>
            <person name="Alioto T."/>
            <person name="Alioto T."/>
            <person name="Gomez Garrido J."/>
        </authorList>
    </citation>
    <scope>NUCLEOTIDE SEQUENCE</scope>
</reference>
<name>A0A8D8FZM4_CULPI</name>